<dbReference type="PANTHER" id="PTHR30146">
    <property type="entry name" value="LACI-RELATED TRANSCRIPTIONAL REPRESSOR"/>
    <property type="match status" value="1"/>
</dbReference>
<dbReference type="OrthoDB" id="9805774at2"/>
<dbReference type="EMBL" id="FORA01000003">
    <property type="protein sequence ID" value="SFJ31365.1"/>
    <property type="molecule type" value="Genomic_DNA"/>
</dbReference>
<dbReference type="AlphaFoldDB" id="A0A1I3QCD6"/>
<evidence type="ECO:0000256" key="2">
    <source>
        <dbReference type="ARBA" id="ARBA00023125"/>
    </source>
</evidence>
<evidence type="ECO:0000256" key="1">
    <source>
        <dbReference type="ARBA" id="ARBA00023015"/>
    </source>
</evidence>
<dbReference type="GO" id="GO:0000976">
    <property type="term" value="F:transcription cis-regulatory region binding"/>
    <property type="evidence" value="ECO:0007669"/>
    <property type="project" value="TreeGrafter"/>
</dbReference>
<dbReference type="InterPro" id="IPR010982">
    <property type="entry name" value="Lambda_DNA-bd_dom_sf"/>
</dbReference>
<gene>
    <name evidence="5" type="ORF">SAMN04488095_2483</name>
</gene>
<dbReference type="CDD" id="cd06307">
    <property type="entry name" value="PBP1_sugar_binding"/>
    <property type="match status" value="1"/>
</dbReference>
<proteinExistence type="predicted"/>
<dbReference type="PANTHER" id="PTHR30146:SF152">
    <property type="entry name" value="TRANSCRIPTIONAL REGULATORY PROTEIN"/>
    <property type="match status" value="1"/>
</dbReference>
<keyword evidence="3" id="KW-0804">Transcription</keyword>
<reference evidence="5 6" key="1">
    <citation type="submission" date="2016-10" db="EMBL/GenBank/DDBJ databases">
        <authorList>
            <person name="de Groot N.N."/>
        </authorList>
    </citation>
    <scope>NUCLEOTIDE SEQUENCE [LARGE SCALE GENOMIC DNA]</scope>
    <source>
        <strain evidence="5 6">DSM 19073</strain>
    </source>
</reference>
<evidence type="ECO:0000313" key="5">
    <source>
        <dbReference type="EMBL" id="SFJ31365.1"/>
    </source>
</evidence>
<sequence length="348" mass="38373">MDDSSDDLLRPTTKDLARVAGVSRATVDRVLNNREGVRQKTVDRVNAAIRDLGFVRNIAAANLAKSRRYRFLFILPRTGDLFLQELSDRIEEGAAAFANDAVSAELQRVDTNDPHILSQYLTDLSADRWDGVAIMAPQSPQLRDAVTRLLERGIQVLPFVANQEGTISDDFVGIDNKTAGATAGLLMGRFVGRSQGKILVVAETMNAQDSLERRHGFDMTLHRKFPNLRVLPSLETYGADSRAEAVLTTTIAHHPDILGVYILSSEARVPLRILQQLNMPDHVVQIVHERTASTVSALLDGSVDAIITQDPGHLARSALRRLKARCDGSEILASQERIRTEILLETNV</sequence>
<dbReference type="Pfam" id="PF13407">
    <property type="entry name" value="Peripla_BP_4"/>
    <property type="match status" value="1"/>
</dbReference>
<evidence type="ECO:0000256" key="3">
    <source>
        <dbReference type="ARBA" id="ARBA00023163"/>
    </source>
</evidence>
<dbReference type="STRING" id="390807.SAMN04488095_2483"/>
<dbReference type="GO" id="GO:0003700">
    <property type="term" value="F:DNA-binding transcription factor activity"/>
    <property type="evidence" value="ECO:0007669"/>
    <property type="project" value="TreeGrafter"/>
</dbReference>
<dbReference type="SUPFAM" id="SSF53822">
    <property type="entry name" value="Periplasmic binding protein-like I"/>
    <property type="match status" value="1"/>
</dbReference>
<name>A0A1I3QCD6_9RHOB</name>
<dbReference type="PROSITE" id="PS50932">
    <property type="entry name" value="HTH_LACI_2"/>
    <property type="match status" value="1"/>
</dbReference>
<evidence type="ECO:0000313" key="6">
    <source>
        <dbReference type="Proteomes" id="UP000199110"/>
    </source>
</evidence>
<feature type="domain" description="HTH lacI-type" evidence="4">
    <location>
        <begin position="11"/>
        <end position="65"/>
    </location>
</feature>
<dbReference type="RefSeq" id="WP_092781046.1">
    <property type="nucleotide sequence ID" value="NZ_FORA01000003.1"/>
</dbReference>
<keyword evidence="6" id="KW-1185">Reference proteome</keyword>
<dbReference type="SUPFAM" id="SSF47413">
    <property type="entry name" value="lambda repressor-like DNA-binding domains"/>
    <property type="match status" value="1"/>
</dbReference>
<organism evidence="5 6">
    <name type="scientific">Jannaschia pohangensis</name>
    <dbReference type="NCBI Taxonomy" id="390807"/>
    <lineage>
        <taxon>Bacteria</taxon>
        <taxon>Pseudomonadati</taxon>
        <taxon>Pseudomonadota</taxon>
        <taxon>Alphaproteobacteria</taxon>
        <taxon>Rhodobacterales</taxon>
        <taxon>Roseobacteraceae</taxon>
        <taxon>Jannaschia</taxon>
    </lineage>
</organism>
<dbReference type="InterPro" id="IPR000843">
    <property type="entry name" value="HTH_LacI"/>
</dbReference>
<dbReference type="SMART" id="SM00354">
    <property type="entry name" value="HTH_LACI"/>
    <property type="match status" value="1"/>
</dbReference>
<protein>
    <submittedName>
        <fullName evidence="5">LacI family transcriptional regulator</fullName>
    </submittedName>
</protein>
<accession>A0A1I3QCD6</accession>
<dbReference type="Pfam" id="PF00356">
    <property type="entry name" value="LacI"/>
    <property type="match status" value="1"/>
</dbReference>
<keyword evidence="2" id="KW-0238">DNA-binding</keyword>
<dbReference type="InterPro" id="IPR025997">
    <property type="entry name" value="SBP_2_dom"/>
</dbReference>
<dbReference type="InterPro" id="IPR028082">
    <property type="entry name" value="Peripla_BP_I"/>
</dbReference>
<evidence type="ECO:0000259" key="4">
    <source>
        <dbReference type="PROSITE" id="PS50932"/>
    </source>
</evidence>
<dbReference type="Gene3D" id="3.40.50.2300">
    <property type="match status" value="2"/>
</dbReference>
<keyword evidence="1" id="KW-0805">Transcription regulation</keyword>
<dbReference type="CDD" id="cd01392">
    <property type="entry name" value="HTH_LacI"/>
    <property type="match status" value="1"/>
</dbReference>
<dbReference type="Gene3D" id="1.10.260.40">
    <property type="entry name" value="lambda repressor-like DNA-binding domains"/>
    <property type="match status" value="1"/>
</dbReference>
<dbReference type="Proteomes" id="UP000199110">
    <property type="component" value="Unassembled WGS sequence"/>
</dbReference>